<reference evidence="3 4" key="1">
    <citation type="journal article" date="2023" name="bioRxiv">
        <title>High-quality genome assemblies of four members of thePodospora anserinaspecies complex.</title>
        <authorList>
            <person name="Ament-Velasquez S.L."/>
            <person name="Vogan A.A."/>
            <person name="Wallerman O."/>
            <person name="Hartmann F."/>
            <person name="Gautier V."/>
            <person name="Silar P."/>
            <person name="Giraud T."/>
            <person name="Johannesson H."/>
        </authorList>
    </citation>
    <scope>NUCLEOTIDE SEQUENCE [LARGE SCALE GENOMIC DNA]</scope>
    <source>
        <strain evidence="3 4">CBS 112042</strain>
    </source>
</reference>
<feature type="domain" description="SET" evidence="2">
    <location>
        <begin position="102"/>
        <end position="257"/>
    </location>
</feature>
<gene>
    <name evidence="3" type="ORF">QC761_409390</name>
</gene>
<dbReference type="PROSITE" id="PS50280">
    <property type="entry name" value="SET"/>
    <property type="match status" value="1"/>
</dbReference>
<feature type="region of interest" description="Disordered" evidence="1">
    <location>
        <begin position="188"/>
        <end position="214"/>
    </location>
</feature>
<protein>
    <recommendedName>
        <fullName evidence="2">SET domain-containing protein</fullName>
    </recommendedName>
</protein>
<sequence length="272" mass="30087">MSETRKRKHPANESSIKRTKSSKMPKETPPSKPPSQPTPSQPTLSTTPSNDDPFPVNWPKSLPYLTTPAYSPQITPSQLSLLRTLDPDLPTIPGSFPLGPAPHVKITPITDPKHPAHGQSGLFATQHLPPDTLILPYLGHYHLGSGPGLQDEDYDYTKSDYDLWLDRDADVAVDAARAGNEARFVNDYRGIPFTPPEPVPGQKKPPKQQKGKPNAEFKVAWDERTGQKVMSVWVLPRGKKGLNTGIERGEEVMVSYGRGFWEGRKQEGEGEN</sequence>
<name>A0ABR0FIN1_9PEZI</name>
<dbReference type="Gene3D" id="2.170.270.10">
    <property type="entry name" value="SET domain"/>
    <property type="match status" value="1"/>
</dbReference>
<accession>A0ABR0FIN1</accession>
<dbReference type="InterPro" id="IPR001214">
    <property type="entry name" value="SET_dom"/>
</dbReference>
<evidence type="ECO:0000313" key="4">
    <source>
        <dbReference type="Proteomes" id="UP001322138"/>
    </source>
</evidence>
<feature type="region of interest" description="Disordered" evidence="1">
    <location>
        <begin position="1"/>
        <end position="69"/>
    </location>
</feature>
<evidence type="ECO:0000256" key="1">
    <source>
        <dbReference type="SAM" id="MobiDB-lite"/>
    </source>
</evidence>
<dbReference type="SUPFAM" id="SSF82199">
    <property type="entry name" value="SET domain"/>
    <property type="match status" value="1"/>
</dbReference>
<dbReference type="EMBL" id="JAFFGZ010000006">
    <property type="protein sequence ID" value="KAK4643303.1"/>
    <property type="molecule type" value="Genomic_DNA"/>
</dbReference>
<organism evidence="3 4">
    <name type="scientific">Podospora bellae-mahoneyi</name>
    <dbReference type="NCBI Taxonomy" id="2093777"/>
    <lineage>
        <taxon>Eukaryota</taxon>
        <taxon>Fungi</taxon>
        <taxon>Dikarya</taxon>
        <taxon>Ascomycota</taxon>
        <taxon>Pezizomycotina</taxon>
        <taxon>Sordariomycetes</taxon>
        <taxon>Sordariomycetidae</taxon>
        <taxon>Sordariales</taxon>
        <taxon>Podosporaceae</taxon>
        <taxon>Podospora</taxon>
    </lineage>
</organism>
<keyword evidence="4" id="KW-1185">Reference proteome</keyword>
<evidence type="ECO:0000313" key="3">
    <source>
        <dbReference type="EMBL" id="KAK4643303.1"/>
    </source>
</evidence>
<dbReference type="GeneID" id="87898696"/>
<comment type="caution">
    <text evidence="3">The sequence shown here is derived from an EMBL/GenBank/DDBJ whole genome shotgun (WGS) entry which is preliminary data.</text>
</comment>
<proteinExistence type="predicted"/>
<evidence type="ECO:0000259" key="2">
    <source>
        <dbReference type="PROSITE" id="PS50280"/>
    </source>
</evidence>
<dbReference type="RefSeq" id="XP_062732279.1">
    <property type="nucleotide sequence ID" value="XM_062879214.1"/>
</dbReference>
<feature type="compositionally biased region" description="Pro residues" evidence="1">
    <location>
        <begin position="27"/>
        <end position="40"/>
    </location>
</feature>
<dbReference type="InterPro" id="IPR046341">
    <property type="entry name" value="SET_dom_sf"/>
</dbReference>
<dbReference type="Proteomes" id="UP001322138">
    <property type="component" value="Unassembled WGS sequence"/>
</dbReference>